<accession>A0A914XI63</accession>
<dbReference type="Gene3D" id="2.130.10.10">
    <property type="entry name" value="YVTN repeat-like/Quinoprotein amine dehydrogenase"/>
    <property type="match status" value="1"/>
</dbReference>
<evidence type="ECO:0000256" key="2">
    <source>
        <dbReference type="ARBA" id="ARBA00022737"/>
    </source>
</evidence>
<evidence type="ECO:0000313" key="7">
    <source>
        <dbReference type="WBParaSite" id="PSAMB.scaffold789size41346.g8803.t1"/>
    </source>
</evidence>
<dbReference type="GO" id="GO:0007015">
    <property type="term" value="P:actin filament organization"/>
    <property type="evidence" value="ECO:0007669"/>
    <property type="project" value="TreeGrafter"/>
</dbReference>
<dbReference type="AlphaFoldDB" id="A0A914XI63"/>
<feature type="region of interest" description="Disordered" evidence="4">
    <location>
        <begin position="75"/>
        <end position="119"/>
    </location>
</feature>
<proteinExistence type="predicted"/>
<keyword evidence="2" id="KW-0677">Repeat</keyword>
<protein>
    <submittedName>
        <fullName evidence="7">DUF1899 domain-containing protein</fullName>
    </submittedName>
</protein>
<dbReference type="Proteomes" id="UP000887566">
    <property type="component" value="Unplaced"/>
</dbReference>
<dbReference type="GO" id="GO:0051015">
    <property type="term" value="F:actin filament binding"/>
    <property type="evidence" value="ECO:0007669"/>
    <property type="project" value="TreeGrafter"/>
</dbReference>
<dbReference type="PANTHER" id="PTHR10856">
    <property type="entry name" value="CORONIN"/>
    <property type="match status" value="1"/>
</dbReference>
<keyword evidence="1" id="KW-0853">WD repeat</keyword>
<organism evidence="6 7">
    <name type="scientific">Plectus sambesii</name>
    <dbReference type="NCBI Taxonomy" id="2011161"/>
    <lineage>
        <taxon>Eukaryota</taxon>
        <taxon>Metazoa</taxon>
        <taxon>Ecdysozoa</taxon>
        <taxon>Nematoda</taxon>
        <taxon>Chromadorea</taxon>
        <taxon>Plectida</taxon>
        <taxon>Plectina</taxon>
        <taxon>Plectoidea</taxon>
        <taxon>Plectidae</taxon>
        <taxon>Plectus</taxon>
    </lineage>
</organism>
<name>A0A914XI63_9BILA</name>
<evidence type="ECO:0000256" key="3">
    <source>
        <dbReference type="SAM" id="Coils"/>
    </source>
</evidence>
<feature type="compositionally biased region" description="Basic and acidic residues" evidence="4">
    <location>
        <begin position="75"/>
        <end position="87"/>
    </location>
</feature>
<dbReference type="InterPro" id="IPR015943">
    <property type="entry name" value="WD40/YVTN_repeat-like_dom_sf"/>
</dbReference>
<evidence type="ECO:0000256" key="4">
    <source>
        <dbReference type="SAM" id="MobiDB-lite"/>
    </source>
</evidence>
<reference evidence="7" key="1">
    <citation type="submission" date="2022-11" db="UniProtKB">
        <authorList>
            <consortium name="WormBaseParasite"/>
        </authorList>
    </citation>
    <scope>IDENTIFICATION</scope>
</reference>
<keyword evidence="6" id="KW-1185">Reference proteome</keyword>
<dbReference type="Pfam" id="PF08953">
    <property type="entry name" value="DUF1899"/>
    <property type="match status" value="1"/>
</dbReference>
<dbReference type="InterPro" id="IPR015505">
    <property type="entry name" value="Coronin"/>
</dbReference>
<dbReference type="PANTHER" id="PTHR10856:SF0">
    <property type="entry name" value="CORONIN"/>
    <property type="match status" value="1"/>
</dbReference>
<sequence>MSIVRQSKFRHVFCKPVKTEQLLSDVRITEITWDSLFCAVNPKFLAIIVKGAGGPFMVFPIKKVGRIEKEYPAELERIKRDKDREPTEADLLPPPTPSGGSARSPRGSISSVSGGGGEMSMEELMSDVQKLKAVIRQHERRIRLLEDHMADKNMADAYGF</sequence>
<feature type="domain" description="DUF1899" evidence="5">
    <location>
        <begin position="2"/>
        <end position="65"/>
    </location>
</feature>
<evidence type="ECO:0000313" key="6">
    <source>
        <dbReference type="Proteomes" id="UP000887566"/>
    </source>
</evidence>
<keyword evidence="3" id="KW-0175">Coiled coil</keyword>
<feature type="compositionally biased region" description="Low complexity" evidence="4">
    <location>
        <begin position="98"/>
        <end position="112"/>
    </location>
</feature>
<dbReference type="SMART" id="SM01166">
    <property type="entry name" value="DUF1899"/>
    <property type="match status" value="1"/>
</dbReference>
<evidence type="ECO:0000259" key="5">
    <source>
        <dbReference type="SMART" id="SM01166"/>
    </source>
</evidence>
<evidence type="ECO:0000256" key="1">
    <source>
        <dbReference type="ARBA" id="ARBA00022574"/>
    </source>
</evidence>
<feature type="coiled-coil region" evidence="3">
    <location>
        <begin position="121"/>
        <end position="155"/>
    </location>
</feature>
<dbReference type="WBParaSite" id="PSAMB.scaffold789size41346.g8803.t1">
    <property type="protein sequence ID" value="PSAMB.scaffold789size41346.g8803.t1"/>
    <property type="gene ID" value="PSAMB.scaffold789size41346.g8803"/>
</dbReference>
<dbReference type="InterPro" id="IPR015048">
    <property type="entry name" value="DUF1899"/>
</dbReference>